<proteinExistence type="inferred from homology"/>
<accession>A0AAF0XLS1</accession>
<keyword evidence="3 5" id="KW-0808">Transferase</keyword>
<comment type="pathway">
    <text evidence="1">Secondary metabolite biosynthesis; terpenoid biosynthesis.</text>
</comment>
<dbReference type="InterPro" id="IPR035595">
    <property type="entry name" value="UDP_glycos_trans_CS"/>
</dbReference>
<evidence type="ECO:0000256" key="5">
    <source>
        <dbReference type="RuleBase" id="RU003718"/>
    </source>
</evidence>
<sequence length="452" mass="50627">MEVERKRSPPHALLLPYPTQGHINPMHQFCKRLVSKGIKVTLANTVCISNSMFSDPKSLISFETYSDGFDQGGYAQAESVDIYLSSLRTVGSRTLQELLKKLDESGNPVNVLIYDAFLPWALDVANKFGLVKAVFFTQSFAVNYIYYHVYKGLISLPRPGDNPSIISIPGLPLFRSWETPAPLDYLDLVVNQFSNVDDADWVFFNAFHKLEEEVSGYLPKFWKVRTIGPTLPSMYLDKRLEDDKDYAINLFKPNNEVCMNWLNDKPSGSVIYVSFGSFITVSVEQMEEIAQGLKDCNHNFLWVVRKSEEAKLPNNFINVISGKGLVVTWSRQLEILTHESVGCFVTHCGFNSVLEAISLGVPMVGIPQWTDQPANAKYVEEVWGVGVRAKPDDKGIVKGKVLQSLIAEVMEGEKGKTIKTRAANWKNLAKEAVDEGGTSDRNINEFAATLLH</sequence>
<evidence type="ECO:0000313" key="8">
    <source>
        <dbReference type="Proteomes" id="UP000077755"/>
    </source>
</evidence>
<evidence type="ECO:0000256" key="3">
    <source>
        <dbReference type="ARBA" id="ARBA00022679"/>
    </source>
</evidence>
<evidence type="ECO:0000256" key="1">
    <source>
        <dbReference type="ARBA" id="ARBA00004721"/>
    </source>
</evidence>
<organism evidence="7 8">
    <name type="scientific">Daucus carota subsp. sativus</name>
    <name type="common">Carrot</name>
    <dbReference type="NCBI Taxonomy" id="79200"/>
    <lineage>
        <taxon>Eukaryota</taxon>
        <taxon>Viridiplantae</taxon>
        <taxon>Streptophyta</taxon>
        <taxon>Embryophyta</taxon>
        <taxon>Tracheophyta</taxon>
        <taxon>Spermatophyta</taxon>
        <taxon>Magnoliopsida</taxon>
        <taxon>eudicotyledons</taxon>
        <taxon>Gunneridae</taxon>
        <taxon>Pentapetalae</taxon>
        <taxon>asterids</taxon>
        <taxon>campanulids</taxon>
        <taxon>Apiales</taxon>
        <taxon>Apiaceae</taxon>
        <taxon>Apioideae</taxon>
        <taxon>Scandiceae</taxon>
        <taxon>Daucinae</taxon>
        <taxon>Daucus</taxon>
        <taxon>Daucus sect. Daucus</taxon>
    </lineage>
</organism>
<dbReference type="Gene3D" id="3.40.50.2000">
    <property type="entry name" value="Glycogen Phosphorylase B"/>
    <property type="match status" value="2"/>
</dbReference>
<reference evidence="7" key="2">
    <citation type="submission" date="2022-03" db="EMBL/GenBank/DDBJ databases">
        <title>Draft title - Genomic analysis of global carrot germplasm unveils the trajectory of domestication and the origin of high carotenoid orange carrot.</title>
        <authorList>
            <person name="Iorizzo M."/>
            <person name="Ellison S."/>
            <person name="Senalik D."/>
            <person name="Macko-Podgorni A."/>
            <person name="Grzebelus D."/>
            <person name="Bostan H."/>
            <person name="Rolling W."/>
            <person name="Curaba J."/>
            <person name="Simon P."/>
        </authorList>
    </citation>
    <scope>NUCLEOTIDE SEQUENCE</scope>
    <source>
        <tissue evidence="7">Leaf</tissue>
    </source>
</reference>
<evidence type="ECO:0000256" key="6">
    <source>
        <dbReference type="RuleBase" id="RU362057"/>
    </source>
</evidence>
<dbReference type="GO" id="GO:0016135">
    <property type="term" value="P:saponin biosynthetic process"/>
    <property type="evidence" value="ECO:0007669"/>
    <property type="project" value="UniProtKB-ARBA"/>
</dbReference>
<protein>
    <recommendedName>
        <fullName evidence="6">Glycosyltransferase</fullName>
        <ecNumber evidence="6">2.4.1.-</ecNumber>
    </recommendedName>
</protein>
<dbReference type="Proteomes" id="UP000077755">
    <property type="component" value="Chromosome 7"/>
</dbReference>
<evidence type="ECO:0000313" key="7">
    <source>
        <dbReference type="EMBL" id="WOH09114.1"/>
    </source>
</evidence>
<dbReference type="KEGG" id="dcr:108196091"/>
<dbReference type="Pfam" id="PF00201">
    <property type="entry name" value="UDPGT"/>
    <property type="match status" value="1"/>
</dbReference>
<dbReference type="PANTHER" id="PTHR11926:SF1560">
    <property type="entry name" value="UDP-GLYCOSYLTRANSFERASE 74E1-RELATED"/>
    <property type="match status" value="1"/>
</dbReference>
<reference evidence="7" key="1">
    <citation type="journal article" date="2016" name="Nat. Genet.">
        <title>A high-quality carrot genome assembly provides new insights into carotenoid accumulation and asterid genome evolution.</title>
        <authorList>
            <person name="Iorizzo M."/>
            <person name="Ellison S."/>
            <person name="Senalik D."/>
            <person name="Zeng P."/>
            <person name="Satapoomin P."/>
            <person name="Huang J."/>
            <person name="Bowman M."/>
            <person name="Iovene M."/>
            <person name="Sanseverino W."/>
            <person name="Cavagnaro P."/>
            <person name="Yildiz M."/>
            <person name="Macko-Podgorni A."/>
            <person name="Moranska E."/>
            <person name="Grzebelus E."/>
            <person name="Grzebelus D."/>
            <person name="Ashrafi H."/>
            <person name="Zheng Z."/>
            <person name="Cheng S."/>
            <person name="Spooner D."/>
            <person name="Van Deynze A."/>
            <person name="Simon P."/>
        </authorList>
    </citation>
    <scope>NUCLEOTIDE SEQUENCE</scope>
    <source>
        <tissue evidence="7">Leaf</tissue>
    </source>
</reference>
<keyword evidence="4" id="KW-0414">Isoprene biosynthesis</keyword>
<keyword evidence="8" id="KW-1185">Reference proteome</keyword>
<dbReference type="PANTHER" id="PTHR11926">
    <property type="entry name" value="GLUCOSYL/GLUCURONOSYL TRANSFERASES"/>
    <property type="match status" value="1"/>
</dbReference>
<gene>
    <name evidence="7" type="ORF">DCAR_0728569</name>
</gene>
<comment type="similarity">
    <text evidence="2 5">Belongs to the UDP-glycosyltransferase family.</text>
</comment>
<dbReference type="GO" id="GO:0080043">
    <property type="term" value="F:quercetin 3-O-glucosyltransferase activity"/>
    <property type="evidence" value="ECO:0007669"/>
    <property type="project" value="TreeGrafter"/>
</dbReference>
<dbReference type="PROSITE" id="PS00375">
    <property type="entry name" value="UDPGT"/>
    <property type="match status" value="1"/>
</dbReference>
<dbReference type="FunFam" id="3.40.50.2000:FF:000019">
    <property type="entry name" value="Glycosyltransferase"/>
    <property type="match status" value="1"/>
</dbReference>
<dbReference type="AlphaFoldDB" id="A0AAF0XLS1"/>
<dbReference type="EMBL" id="CP093349">
    <property type="protein sequence ID" value="WOH09114.1"/>
    <property type="molecule type" value="Genomic_DNA"/>
</dbReference>
<dbReference type="EC" id="2.4.1.-" evidence="6"/>
<keyword evidence="5" id="KW-0328">Glycosyltransferase</keyword>
<dbReference type="CDD" id="cd03784">
    <property type="entry name" value="GT1_Gtf-like"/>
    <property type="match status" value="1"/>
</dbReference>
<evidence type="ECO:0000256" key="2">
    <source>
        <dbReference type="ARBA" id="ARBA00009995"/>
    </source>
</evidence>
<dbReference type="InterPro" id="IPR002213">
    <property type="entry name" value="UDP_glucos_trans"/>
</dbReference>
<dbReference type="GO" id="GO:0080044">
    <property type="term" value="F:quercetin 7-O-glucosyltransferase activity"/>
    <property type="evidence" value="ECO:0007669"/>
    <property type="project" value="TreeGrafter"/>
</dbReference>
<dbReference type="GO" id="GO:0046246">
    <property type="term" value="P:terpene biosynthetic process"/>
    <property type="evidence" value="ECO:0007669"/>
    <property type="project" value="UniProtKB-ARBA"/>
</dbReference>
<name>A0AAF0XLS1_DAUCS</name>
<evidence type="ECO:0000256" key="4">
    <source>
        <dbReference type="ARBA" id="ARBA00023229"/>
    </source>
</evidence>
<dbReference type="SUPFAM" id="SSF53756">
    <property type="entry name" value="UDP-Glycosyltransferase/glycogen phosphorylase"/>
    <property type="match status" value="1"/>
</dbReference>